<comment type="caution">
    <text evidence="1">The sequence shown here is derived from an EMBL/GenBank/DDBJ whole genome shotgun (WGS) entry which is preliminary data.</text>
</comment>
<dbReference type="Proteomes" id="UP001597374">
    <property type="component" value="Unassembled WGS sequence"/>
</dbReference>
<proteinExistence type="predicted"/>
<gene>
    <name evidence="1" type="ORF">ACFSKP_01245</name>
</gene>
<dbReference type="RefSeq" id="WP_250429767.1">
    <property type="nucleotide sequence ID" value="NZ_JALPRR010000002.1"/>
</dbReference>
<name>A0ABW5CSW3_9BACT</name>
<dbReference type="EMBL" id="JBHUIM010000001">
    <property type="protein sequence ID" value="MFD2244858.1"/>
    <property type="molecule type" value="Genomic_DNA"/>
</dbReference>
<keyword evidence="2" id="KW-1185">Reference proteome</keyword>
<reference evidence="2" key="1">
    <citation type="journal article" date="2019" name="Int. J. Syst. Evol. Microbiol.">
        <title>The Global Catalogue of Microorganisms (GCM) 10K type strain sequencing project: providing services to taxonomists for standard genome sequencing and annotation.</title>
        <authorList>
            <consortium name="The Broad Institute Genomics Platform"/>
            <consortium name="The Broad Institute Genome Sequencing Center for Infectious Disease"/>
            <person name="Wu L."/>
            <person name="Ma J."/>
        </authorList>
    </citation>
    <scope>NUCLEOTIDE SEQUENCE [LARGE SCALE GENOMIC DNA]</scope>
    <source>
        <strain evidence="2">CGMCC 4.1782</strain>
    </source>
</reference>
<organism evidence="1 2">
    <name type="scientific">Pontibacter ruber</name>
    <dbReference type="NCBI Taxonomy" id="1343895"/>
    <lineage>
        <taxon>Bacteria</taxon>
        <taxon>Pseudomonadati</taxon>
        <taxon>Bacteroidota</taxon>
        <taxon>Cytophagia</taxon>
        <taxon>Cytophagales</taxon>
        <taxon>Hymenobacteraceae</taxon>
        <taxon>Pontibacter</taxon>
    </lineage>
</organism>
<accession>A0ABW5CSW3</accession>
<evidence type="ECO:0000313" key="2">
    <source>
        <dbReference type="Proteomes" id="UP001597374"/>
    </source>
</evidence>
<sequence length="89" mass="10160">MAEKAGILAASKYKSIKSREGAMALSFDNLRRGKKYGLQNYGEVFEFQVVDMPEEGAYKVKDLNTLETFLLHDLVKYGRGKDFDLFELD</sequence>
<evidence type="ECO:0000313" key="1">
    <source>
        <dbReference type="EMBL" id="MFD2244858.1"/>
    </source>
</evidence>
<protein>
    <submittedName>
        <fullName evidence="1">Uncharacterized protein</fullName>
    </submittedName>
</protein>